<evidence type="ECO:0000313" key="2">
    <source>
        <dbReference type="EMBL" id="SJL12244.1"/>
    </source>
</evidence>
<protein>
    <submittedName>
        <fullName evidence="2">Uncharacterized protein</fullName>
    </submittedName>
</protein>
<dbReference type="EMBL" id="FUEG01000016">
    <property type="protein sequence ID" value="SJL12244.1"/>
    <property type="molecule type" value="Genomic_DNA"/>
</dbReference>
<dbReference type="AlphaFoldDB" id="A0A284RU01"/>
<dbReference type="Proteomes" id="UP000219338">
    <property type="component" value="Unassembled WGS sequence"/>
</dbReference>
<feature type="region of interest" description="Disordered" evidence="1">
    <location>
        <begin position="1"/>
        <end position="46"/>
    </location>
</feature>
<accession>A0A284RU01</accession>
<reference evidence="3" key="1">
    <citation type="journal article" date="2017" name="Nat. Ecol. Evol.">
        <title>Genome expansion and lineage-specific genetic innovations in the forest pathogenic fungi Armillaria.</title>
        <authorList>
            <person name="Sipos G."/>
            <person name="Prasanna A.N."/>
            <person name="Walter M.C."/>
            <person name="O'Connor E."/>
            <person name="Balint B."/>
            <person name="Krizsan K."/>
            <person name="Kiss B."/>
            <person name="Hess J."/>
            <person name="Varga T."/>
            <person name="Slot J."/>
            <person name="Riley R."/>
            <person name="Boka B."/>
            <person name="Rigling D."/>
            <person name="Barry K."/>
            <person name="Lee J."/>
            <person name="Mihaltcheva S."/>
            <person name="LaButti K."/>
            <person name="Lipzen A."/>
            <person name="Waldron R."/>
            <person name="Moloney N.M."/>
            <person name="Sperisen C."/>
            <person name="Kredics L."/>
            <person name="Vagvoelgyi C."/>
            <person name="Patrignani A."/>
            <person name="Fitzpatrick D."/>
            <person name="Nagy I."/>
            <person name="Doyle S."/>
            <person name="Anderson J.B."/>
            <person name="Grigoriev I.V."/>
            <person name="Gueldener U."/>
            <person name="Muensterkoetter M."/>
            <person name="Nagy L.G."/>
        </authorList>
    </citation>
    <scope>NUCLEOTIDE SEQUENCE [LARGE SCALE GENOMIC DNA]</scope>
    <source>
        <strain evidence="3">C18/9</strain>
    </source>
</reference>
<sequence>MLVSIKNGHSRPQDVRPPVRPSQPQHPPSLQLPVAPPSNEHPPSSLIIAHDRQRPSLHVNLPGYAPLRMHAQVLRTVPPHAHSRALSPLLCAAPTVNCTAHVHLPPHTLLASRARCRRRSVPSLRTLSSPRVRHPL</sequence>
<organism evidence="2 3">
    <name type="scientific">Armillaria ostoyae</name>
    <name type="common">Armillaria root rot fungus</name>
    <dbReference type="NCBI Taxonomy" id="47428"/>
    <lineage>
        <taxon>Eukaryota</taxon>
        <taxon>Fungi</taxon>
        <taxon>Dikarya</taxon>
        <taxon>Basidiomycota</taxon>
        <taxon>Agaricomycotina</taxon>
        <taxon>Agaricomycetes</taxon>
        <taxon>Agaricomycetidae</taxon>
        <taxon>Agaricales</taxon>
        <taxon>Marasmiineae</taxon>
        <taxon>Physalacriaceae</taxon>
        <taxon>Armillaria</taxon>
    </lineage>
</organism>
<keyword evidence="3" id="KW-1185">Reference proteome</keyword>
<evidence type="ECO:0000313" key="3">
    <source>
        <dbReference type="Proteomes" id="UP000219338"/>
    </source>
</evidence>
<name>A0A284RU01_ARMOS</name>
<evidence type="ECO:0000256" key="1">
    <source>
        <dbReference type="SAM" id="MobiDB-lite"/>
    </source>
</evidence>
<proteinExistence type="predicted"/>
<feature type="compositionally biased region" description="Pro residues" evidence="1">
    <location>
        <begin position="18"/>
        <end position="27"/>
    </location>
</feature>
<gene>
    <name evidence="2" type="ORF">ARMOST_15667</name>
</gene>